<evidence type="ECO:0000313" key="2">
    <source>
        <dbReference type="EMBL" id="RKP16536.1"/>
    </source>
</evidence>
<feature type="region of interest" description="Disordered" evidence="1">
    <location>
        <begin position="254"/>
        <end position="302"/>
    </location>
</feature>
<proteinExistence type="predicted"/>
<reference evidence="3" key="1">
    <citation type="journal article" date="2018" name="Nat. Microbiol.">
        <title>Leveraging single-cell genomics to expand the fungal tree of life.</title>
        <authorList>
            <person name="Ahrendt S.R."/>
            <person name="Quandt C.A."/>
            <person name="Ciobanu D."/>
            <person name="Clum A."/>
            <person name="Salamov A."/>
            <person name="Andreopoulos B."/>
            <person name="Cheng J.F."/>
            <person name="Woyke T."/>
            <person name="Pelin A."/>
            <person name="Henrissat B."/>
            <person name="Reynolds N.K."/>
            <person name="Benny G.L."/>
            <person name="Smith M.E."/>
            <person name="James T.Y."/>
            <person name="Grigoriev I.V."/>
        </authorList>
    </citation>
    <scope>NUCLEOTIDE SEQUENCE [LARGE SCALE GENOMIC DNA]</scope>
    <source>
        <strain evidence="3">CSF55</strain>
    </source>
</reference>
<gene>
    <name evidence="2" type="ORF">ROZALSC1DRAFT_31550</name>
</gene>
<dbReference type="AlphaFoldDB" id="A0A4P9YBC4"/>
<sequence>VPFSLKNRTVVMMNKHFLFLQPGRRWHVIENAIKETYLPTFKSFLYGDRGRWNKELQDEFVFPEMTRGNVSFNSWEMHAVEGWSTVGMYVSDEEPVLHPWMLTNHYYWYRPGKRDVVSSYHDGNEVVRCYPLAVIGGNEERGMEHERLERFHRFQWQMYNFYGIYHGRETSEISYCVLVQGRGRSEIVNLKEVVEGIEGVLRLRVVYMERMKSMGERIETFAYSRCLISADESVFENLYFMGGRSLILEITGGSRGEEVSGGDRSGGDRSEGDGDGEIGRSESESDRRGRTSSDRRSRTSSKSYAERISNELFYRYYNFKAKVVRDESDQMNNRGMYVNMTRFMHDFIRII</sequence>
<evidence type="ECO:0000313" key="3">
    <source>
        <dbReference type="Proteomes" id="UP000281549"/>
    </source>
</evidence>
<dbReference type="EMBL" id="ML006441">
    <property type="protein sequence ID" value="RKP16536.1"/>
    <property type="molecule type" value="Genomic_DNA"/>
</dbReference>
<dbReference type="Proteomes" id="UP000281549">
    <property type="component" value="Unassembled WGS sequence"/>
</dbReference>
<name>A0A4P9YBC4_ROZAC</name>
<evidence type="ECO:0000256" key="1">
    <source>
        <dbReference type="SAM" id="MobiDB-lite"/>
    </source>
</evidence>
<feature type="compositionally biased region" description="Basic and acidic residues" evidence="1">
    <location>
        <begin position="265"/>
        <end position="297"/>
    </location>
</feature>
<feature type="non-terminal residue" evidence="2">
    <location>
        <position position="1"/>
    </location>
</feature>
<accession>A0A4P9YBC4</accession>
<protein>
    <submittedName>
        <fullName evidence="2">Uncharacterized protein</fullName>
    </submittedName>
</protein>
<organism evidence="2 3">
    <name type="scientific">Rozella allomycis (strain CSF55)</name>
    <dbReference type="NCBI Taxonomy" id="988480"/>
    <lineage>
        <taxon>Eukaryota</taxon>
        <taxon>Fungi</taxon>
        <taxon>Fungi incertae sedis</taxon>
        <taxon>Cryptomycota</taxon>
        <taxon>Cryptomycota incertae sedis</taxon>
        <taxon>Rozella</taxon>
    </lineage>
</organism>